<feature type="binding site" evidence="9">
    <location>
        <position position="256"/>
    </location>
    <ligand>
        <name>NAD(+)</name>
        <dbReference type="ChEBI" id="CHEBI:57540"/>
    </ligand>
</feature>
<evidence type="ECO:0000313" key="13">
    <source>
        <dbReference type="EMBL" id="VDM30325.1"/>
    </source>
</evidence>
<keyword evidence="3 7" id="KW-0560">Oxidoreductase</keyword>
<keyword evidence="9" id="KW-0520">NAD</keyword>
<evidence type="ECO:0000256" key="2">
    <source>
        <dbReference type="ARBA" id="ARBA00006382"/>
    </source>
</evidence>
<comment type="similarity">
    <text evidence="2 7 11">Belongs to the Glu/Leu/Phe/Val dehydrogenases family.</text>
</comment>
<dbReference type="Gene3D" id="1.10.287.140">
    <property type="match status" value="1"/>
</dbReference>
<dbReference type="SMART" id="SM00839">
    <property type="entry name" value="ELFV_dehydrog"/>
    <property type="match status" value="1"/>
</dbReference>
<dbReference type="GO" id="GO:0004352">
    <property type="term" value="F:glutamate dehydrogenase (NAD+) activity"/>
    <property type="evidence" value="ECO:0007669"/>
    <property type="project" value="TreeGrafter"/>
</dbReference>
<reference evidence="13 14" key="2">
    <citation type="submission" date="2018-11" db="EMBL/GenBank/DDBJ databases">
        <authorList>
            <consortium name="Pathogen Informatics"/>
        </authorList>
    </citation>
    <scope>NUCLEOTIDE SEQUENCE [LARGE SCALE GENOMIC DNA]</scope>
</reference>
<dbReference type="CDD" id="cd01076">
    <property type="entry name" value="NAD_bind_1_Glu_DH"/>
    <property type="match status" value="1"/>
</dbReference>
<organism evidence="15">
    <name type="scientific">Hydatigena taeniaeformis</name>
    <name type="common">Feline tapeworm</name>
    <name type="synonym">Taenia taeniaeformis</name>
    <dbReference type="NCBI Taxonomy" id="6205"/>
    <lineage>
        <taxon>Eukaryota</taxon>
        <taxon>Metazoa</taxon>
        <taxon>Spiralia</taxon>
        <taxon>Lophotrochozoa</taxon>
        <taxon>Platyhelminthes</taxon>
        <taxon>Cestoda</taxon>
        <taxon>Eucestoda</taxon>
        <taxon>Cyclophyllidea</taxon>
        <taxon>Taeniidae</taxon>
        <taxon>Hydatigera</taxon>
    </lineage>
</organism>
<comment type="subcellular location">
    <subcellularLocation>
        <location evidence="1">Mitochondrion</location>
    </subcellularLocation>
</comment>
<evidence type="ECO:0000256" key="8">
    <source>
        <dbReference type="PIRSR" id="PIRSR000185-1"/>
    </source>
</evidence>
<feature type="site" description="Important for catalysis" evidence="10">
    <location>
        <position position="209"/>
    </location>
</feature>
<dbReference type="InterPro" id="IPR006097">
    <property type="entry name" value="Glu/Leu/Phe/Val/Trp_DH_dimer"/>
</dbReference>
<dbReference type="GO" id="GO:0000166">
    <property type="term" value="F:nucleotide binding"/>
    <property type="evidence" value="ECO:0007669"/>
    <property type="project" value="UniProtKB-KW"/>
</dbReference>
<dbReference type="InterPro" id="IPR014362">
    <property type="entry name" value="Glu_DH"/>
</dbReference>
<dbReference type="PANTHER" id="PTHR11606">
    <property type="entry name" value="GLUTAMATE DEHYDROGENASE"/>
    <property type="match status" value="1"/>
</dbReference>
<feature type="binding site" evidence="9">
    <location>
        <position position="296"/>
    </location>
    <ligand>
        <name>NAD(+)</name>
        <dbReference type="ChEBI" id="CHEBI:57540"/>
    </ligand>
</feature>
<dbReference type="Proteomes" id="UP000274429">
    <property type="component" value="Unassembled WGS sequence"/>
</dbReference>
<dbReference type="PROSITE" id="PS00074">
    <property type="entry name" value="GLFV_DEHYDROGENASE"/>
    <property type="match status" value="1"/>
</dbReference>
<protein>
    <recommendedName>
        <fullName evidence="7">Glutamate dehydrogenase</fullName>
    </recommendedName>
</protein>
<evidence type="ECO:0000256" key="7">
    <source>
        <dbReference type="PIRNR" id="PIRNR000185"/>
    </source>
</evidence>
<dbReference type="PANTHER" id="PTHR11606:SF13">
    <property type="entry name" value="GLUTAMATE DEHYDROGENASE 1, MITOCHONDRIAL"/>
    <property type="match status" value="1"/>
</dbReference>
<sequence>MNPNLEYFQRARGRSINCVRNAEAFWHTKNTTLTISSLEMAPNKIEEPSFQEMVKMFAKEAVPHVQKKLLTELPFKGSTTEKEHYIKGIMMAMEQCDNVLEFNFPIKLDNGEFEIIQGWRAQHSHHVTPCKGGIRFASDVNMNEVKALASLMTYKCSVVDVPYGGAKAGVKIDPSKYSLGELERICRRFALELAKKNFMGPTSDVPAPDVGTGEKEMAWIADTYANTIGLGDINALGCVTGKPVQYGGVEGRTAATGLGLSFGIRNFLNSAKNCKACGLDKPGVAGKTIIIQGFGNVGSYSFRFLQEEGAKIIGVIEIDTALYDSSGIDFKELIEYRNAHGGLKGFPNAKEVDRKELMCNECDVLICAALQKQITAENVDMIKAKVIAEGANGPTTFYAHKQLLNRNIMVIPDLYLNSGGVTVSYFEWLKNLNHVSFGRLNFKYEKENAMCLLRNIETDLGKSVKPSKELSSRMDNASELDIVNSGLEYTMERAANQIMEVAERYNLGLDFRTAAYILAVEKFSKTGGECLFSW</sequence>
<evidence type="ECO:0000313" key="15">
    <source>
        <dbReference type="WBParaSite" id="TTAC_0000617801-mRNA-1"/>
    </source>
</evidence>
<feature type="domain" description="Glutamate/phenylalanine/leucine/valine/L-tryptophan dehydrogenase C-terminal" evidence="12">
    <location>
        <begin position="249"/>
        <end position="527"/>
    </location>
</feature>
<accession>A0A0R3WZF9</accession>
<feature type="binding site" evidence="9">
    <location>
        <position position="424"/>
    </location>
    <ligand>
        <name>substrate</name>
    </ligand>
</feature>
<evidence type="ECO:0000256" key="6">
    <source>
        <dbReference type="ARBA" id="ARBA00048577"/>
    </source>
</evidence>
<feature type="binding site" evidence="9">
    <location>
        <position position="131"/>
    </location>
    <ligand>
        <name>substrate</name>
    </ligand>
</feature>
<dbReference type="EMBL" id="UYWX01020294">
    <property type="protein sequence ID" value="VDM30325.1"/>
    <property type="molecule type" value="Genomic_DNA"/>
</dbReference>
<dbReference type="Gene3D" id="3.40.50.720">
    <property type="entry name" value="NAD(P)-binding Rossmann-like Domain"/>
    <property type="match status" value="1"/>
</dbReference>
<comment type="catalytic activity">
    <reaction evidence="6">
        <text>L-glutamate + NADP(+) + H2O = 2-oxoglutarate + NH4(+) + NADPH + H(+)</text>
        <dbReference type="Rhea" id="RHEA:11612"/>
        <dbReference type="ChEBI" id="CHEBI:15377"/>
        <dbReference type="ChEBI" id="CHEBI:15378"/>
        <dbReference type="ChEBI" id="CHEBI:16810"/>
        <dbReference type="ChEBI" id="CHEBI:28938"/>
        <dbReference type="ChEBI" id="CHEBI:29985"/>
        <dbReference type="ChEBI" id="CHEBI:57783"/>
        <dbReference type="ChEBI" id="CHEBI:58349"/>
        <dbReference type="EC" id="1.4.1.3"/>
    </reaction>
</comment>
<proteinExistence type="inferred from homology"/>
<name>A0A0R3WZF9_HYDTA</name>
<evidence type="ECO:0000256" key="4">
    <source>
        <dbReference type="ARBA" id="ARBA00023128"/>
    </source>
</evidence>
<keyword evidence="14" id="KW-1185">Reference proteome</keyword>
<feature type="binding site" evidence="9">
    <location>
        <position position="155"/>
    </location>
    <ligand>
        <name>substrate</name>
    </ligand>
</feature>
<dbReference type="STRING" id="6205.A0A0R3WZF9"/>
<evidence type="ECO:0000256" key="1">
    <source>
        <dbReference type="ARBA" id="ARBA00004173"/>
    </source>
</evidence>
<dbReference type="InterPro" id="IPR046346">
    <property type="entry name" value="Aminoacid_DH-like_N_sf"/>
</dbReference>
<feature type="active site" description="Proton donor" evidence="8">
    <location>
        <position position="167"/>
    </location>
</feature>
<keyword evidence="4" id="KW-0496">Mitochondrion</keyword>
<dbReference type="InterPro" id="IPR006095">
    <property type="entry name" value="Glu/Leu/Phe/Val/Trp_DH"/>
</dbReference>
<evidence type="ECO:0000256" key="11">
    <source>
        <dbReference type="RuleBase" id="RU004417"/>
    </source>
</evidence>
<dbReference type="InterPro" id="IPR036291">
    <property type="entry name" value="NAD(P)-bd_dom_sf"/>
</dbReference>
<dbReference type="OrthoDB" id="6718861at2759"/>
<evidence type="ECO:0000259" key="12">
    <source>
        <dbReference type="SMART" id="SM00839"/>
    </source>
</evidence>
<dbReference type="GO" id="GO:0005739">
    <property type="term" value="C:mitochondrion"/>
    <property type="evidence" value="ECO:0007669"/>
    <property type="project" value="UniProtKB-SubCell"/>
</dbReference>
<keyword evidence="9" id="KW-0547">Nucleotide-binding</keyword>
<dbReference type="SUPFAM" id="SSF53223">
    <property type="entry name" value="Aminoacid dehydrogenase-like, N-terminal domain"/>
    <property type="match status" value="1"/>
</dbReference>
<evidence type="ECO:0000256" key="10">
    <source>
        <dbReference type="PIRSR" id="PIRSR000185-3"/>
    </source>
</evidence>
<comment type="catalytic activity">
    <reaction evidence="5">
        <text>L-glutamate + NAD(+) + H2O = 2-oxoglutarate + NH4(+) + NADH + H(+)</text>
        <dbReference type="Rhea" id="RHEA:15133"/>
        <dbReference type="ChEBI" id="CHEBI:15377"/>
        <dbReference type="ChEBI" id="CHEBI:15378"/>
        <dbReference type="ChEBI" id="CHEBI:16810"/>
        <dbReference type="ChEBI" id="CHEBI:28938"/>
        <dbReference type="ChEBI" id="CHEBI:29985"/>
        <dbReference type="ChEBI" id="CHEBI:57540"/>
        <dbReference type="ChEBI" id="CHEBI:57945"/>
        <dbReference type="EC" id="1.4.1.3"/>
    </reaction>
</comment>
<dbReference type="WBParaSite" id="TTAC_0000617801-mRNA-1">
    <property type="protein sequence ID" value="TTAC_0000617801-mRNA-1"/>
    <property type="gene ID" value="TTAC_0000617801"/>
</dbReference>
<dbReference type="Pfam" id="PF02812">
    <property type="entry name" value="ELFV_dehydrog_N"/>
    <property type="match status" value="1"/>
</dbReference>
<evidence type="ECO:0000256" key="9">
    <source>
        <dbReference type="PIRSR" id="PIRSR000185-2"/>
    </source>
</evidence>
<dbReference type="GO" id="GO:0006538">
    <property type="term" value="P:L-glutamate catabolic process"/>
    <property type="evidence" value="ECO:0007669"/>
    <property type="project" value="TreeGrafter"/>
</dbReference>
<dbReference type="Gene3D" id="3.40.50.10860">
    <property type="entry name" value="Leucine Dehydrogenase, chain A, domain 1"/>
    <property type="match status" value="1"/>
</dbReference>
<dbReference type="AlphaFoldDB" id="A0A0R3WZF9"/>
<dbReference type="SUPFAM" id="SSF51735">
    <property type="entry name" value="NAD(P)-binding Rossmann-fold domains"/>
    <property type="match status" value="1"/>
</dbReference>
<dbReference type="FunFam" id="3.40.50.720:FF:000100">
    <property type="entry name" value="Glutamate dehydrogenase 1, mitochondrial"/>
    <property type="match status" value="1"/>
</dbReference>
<dbReference type="PIRSF" id="PIRSF000185">
    <property type="entry name" value="Glu_DH"/>
    <property type="match status" value="1"/>
</dbReference>
<dbReference type="InterPro" id="IPR033922">
    <property type="entry name" value="NAD_bind_Glu_DH"/>
</dbReference>
<dbReference type="PRINTS" id="PR00082">
    <property type="entry name" value="GLFDHDRGNASE"/>
</dbReference>
<reference evidence="15" key="1">
    <citation type="submission" date="2017-02" db="UniProtKB">
        <authorList>
            <consortium name="WormBaseParasite"/>
        </authorList>
    </citation>
    <scope>IDENTIFICATION</scope>
</reference>
<evidence type="ECO:0000256" key="5">
    <source>
        <dbReference type="ARBA" id="ARBA00047867"/>
    </source>
</evidence>
<evidence type="ECO:0000313" key="14">
    <source>
        <dbReference type="Proteomes" id="UP000274429"/>
    </source>
</evidence>
<gene>
    <name evidence="13" type="ORF">TTAC_LOCUS6163</name>
</gene>
<dbReference type="InterPro" id="IPR033524">
    <property type="entry name" value="Glu/Leu/Phe/Val_DH_AS"/>
</dbReference>
<dbReference type="InterPro" id="IPR006096">
    <property type="entry name" value="Glu/Leu/Phe/Val/Trp_DH_C"/>
</dbReference>
<evidence type="ECO:0000256" key="3">
    <source>
        <dbReference type="ARBA" id="ARBA00023002"/>
    </source>
</evidence>
<dbReference type="Pfam" id="PF00208">
    <property type="entry name" value="ELFV_dehydrog"/>
    <property type="match status" value="1"/>
</dbReference>